<proteinExistence type="predicted"/>
<dbReference type="Pfam" id="PF01909">
    <property type="entry name" value="NTP_transf_2"/>
    <property type="match status" value="1"/>
</dbReference>
<dbReference type="InterPro" id="IPR043519">
    <property type="entry name" value="NT_sf"/>
</dbReference>
<dbReference type="InterPro" id="IPR002934">
    <property type="entry name" value="Polymerase_NTP_transf_dom"/>
</dbReference>
<evidence type="ECO:0000259" key="1">
    <source>
        <dbReference type="Pfam" id="PF01909"/>
    </source>
</evidence>
<dbReference type="GO" id="GO:0016779">
    <property type="term" value="F:nucleotidyltransferase activity"/>
    <property type="evidence" value="ECO:0007669"/>
    <property type="project" value="InterPro"/>
</dbReference>
<comment type="caution">
    <text evidence="2">The sequence shown here is derived from an EMBL/GenBank/DDBJ whole genome shotgun (WGS) entry which is preliminary data.</text>
</comment>
<sequence>MFNSYLHSDPVYTGKFNDASDVDLLVSFEPLDFDDYADIYSQIVDLFEKIFHRLVDLLTDNHSKTPTSFVLLIKQRHF</sequence>
<evidence type="ECO:0000313" key="2">
    <source>
        <dbReference type="EMBL" id="KAA6327457.1"/>
    </source>
</evidence>
<protein>
    <recommendedName>
        <fullName evidence="1">Polymerase nucleotidyl transferase domain-containing protein</fullName>
    </recommendedName>
</protein>
<dbReference type="Gene3D" id="3.30.460.10">
    <property type="entry name" value="Beta Polymerase, domain 2"/>
    <property type="match status" value="1"/>
</dbReference>
<gene>
    <name evidence="2" type="ORF">EZS27_023557</name>
</gene>
<name>A0A5J4R013_9ZZZZ</name>
<dbReference type="AlphaFoldDB" id="A0A5J4R013"/>
<dbReference type="EMBL" id="SNRY01001989">
    <property type="protein sequence ID" value="KAA6327457.1"/>
    <property type="molecule type" value="Genomic_DNA"/>
</dbReference>
<organism evidence="2">
    <name type="scientific">termite gut metagenome</name>
    <dbReference type="NCBI Taxonomy" id="433724"/>
    <lineage>
        <taxon>unclassified sequences</taxon>
        <taxon>metagenomes</taxon>
        <taxon>organismal metagenomes</taxon>
    </lineage>
</organism>
<accession>A0A5J4R013</accession>
<dbReference type="SUPFAM" id="SSF81301">
    <property type="entry name" value="Nucleotidyltransferase"/>
    <property type="match status" value="1"/>
</dbReference>
<feature type="domain" description="Polymerase nucleotidyl transferase" evidence="1">
    <location>
        <begin position="13"/>
        <end position="64"/>
    </location>
</feature>
<reference evidence="2" key="1">
    <citation type="submission" date="2019-03" db="EMBL/GenBank/DDBJ databases">
        <title>Single cell metagenomics reveals metabolic interactions within the superorganism composed of flagellate Streblomastix strix and complex community of Bacteroidetes bacteria on its surface.</title>
        <authorList>
            <person name="Treitli S.C."/>
            <person name="Kolisko M."/>
            <person name="Husnik F."/>
            <person name="Keeling P."/>
            <person name="Hampl V."/>
        </authorList>
    </citation>
    <scope>NUCLEOTIDE SEQUENCE</scope>
    <source>
        <strain evidence="2">STM</strain>
    </source>
</reference>